<organism evidence="9 10">
    <name type="scientific">Psychrosphaera saromensis</name>
    <dbReference type="NCBI Taxonomy" id="716813"/>
    <lineage>
        <taxon>Bacteria</taxon>
        <taxon>Pseudomonadati</taxon>
        <taxon>Pseudomonadota</taxon>
        <taxon>Gammaproteobacteria</taxon>
        <taxon>Alteromonadales</taxon>
        <taxon>Pseudoalteromonadaceae</taxon>
        <taxon>Psychrosphaera</taxon>
    </lineage>
</organism>
<dbReference type="PROSITE" id="PS00105">
    <property type="entry name" value="AA_TRANSFER_CLASS_1"/>
    <property type="match status" value="1"/>
</dbReference>
<dbReference type="OrthoDB" id="9766445at2"/>
<evidence type="ECO:0000313" key="10">
    <source>
        <dbReference type="Proteomes" id="UP000239007"/>
    </source>
</evidence>
<dbReference type="EC" id="2.6.1.-" evidence="7"/>
<dbReference type="Pfam" id="PF00155">
    <property type="entry name" value="Aminotran_1_2"/>
    <property type="match status" value="1"/>
</dbReference>
<evidence type="ECO:0000256" key="7">
    <source>
        <dbReference type="RuleBase" id="RU000481"/>
    </source>
</evidence>
<dbReference type="NCBIfam" id="NF006719">
    <property type="entry name" value="PRK09257.1"/>
    <property type="match status" value="1"/>
</dbReference>
<dbReference type="GO" id="GO:0005829">
    <property type="term" value="C:cytosol"/>
    <property type="evidence" value="ECO:0007669"/>
    <property type="project" value="TreeGrafter"/>
</dbReference>
<dbReference type="GO" id="GO:0033585">
    <property type="term" value="P:L-phenylalanine biosynthetic process from chorismate via phenylpyruvate"/>
    <property type="evidence" value="ECO:0007669"/>
    <property type="project" value="TreeGrafter"/>
</dbReference>
<dbReference type="GO" id="GO:0030170">
    <property type="term" value="F:pyridoxal phosphate binding"/>
    <property type="evidence" value="ECO:0007669"/>
    <property type="project" value="InterPro"/>
</dbReference>
<dbReference type="GO" id="GO:0004069">
    <property type="term" value="F:L-aspartate:2-oxoglutarate aminotransferase activity"/>
    <property type="evidence" value="ECO:0007669"/>
    <property type="project" value="TreeGrafter"/>
</dbReference>
<comment type="subunit">
    <text evidence="3">Homodimer.</text>
</comment>
<dbReference type="PRINTS" id="PR00799">
    <property type="entry name" value="TRANSAMINASE"/>
</dbReference>
<keyword evidence="6" id="KW-0663">Pyridoxal phosphate</keyword>
<comment type="caution">
    <text evidence="9">The sequence shown here is derived from an EMBL/GenBank/DDBJ whole genome shotgun (WGS) entry which is preliminary data.</text>
</comment>
<dbReference type="GO" id="GO:0042802">
    <property type="term" value="F:identical protein binding"/>
    <property type="evidence" value="ECO:0007669"/>
    <property type="project" value="TreeGrafter"/>
</dbReference>
<dbReference type="Gene3D" id="3.90.1150.10">
    <property type="entry name" value="Aspartate Aminotransferase, domain 1"/>
    <property type="match status" value="1"/>
</dbReference>
<evidence type="ECO:0000256" key="4">
    <source>
        <dbReference type="ARBA" id="ARBA00022576"/>
    </source>
</evidence>
<dbReference type="EMBL" id="MSCH01000003">
    <property type="protein sequence ID" value="PQJ54815.1"/>
    <property type="molecule type" value="Genomic_DNA"/>
</dbReference>
<sequence length="397" mass="43380">MFNQLQPVPTDPILGLMTEYKADTNPKKVDLSVGVYKNEVGNTPVLAAVKKAEEYRFNNEQSKAYLGMAGDVKFNELMTNLLFGESDAVNSGRVKTAQTPGGTGALRVAAEFIARCNPSAKIWVTNPTWANHISIFNAAGLQVEEFPYFDFETMGLKFDQTIEALNKVPSGDIVLLHACCHNPSGMDLNIQQWQTVADIAKKQGFTILVDSAYQGFGHGLNEDAAGLRLLASQVDEMIVCSSCSKNFGLYRDRVGAISILGTSSAKAEVAFSVILNVVRAIYSMPPAHGADIVATILSSKELTALWHTELDEMRTRINGLRSFVVNKFKEKNVPGNFDFIANQNGMFSFLGIDKEYITTLKNDYSIYIVGSSRVSIAGVNDSNADYLAESLAKVLNK</sequence>
<dbReference type="AlphaFoldDB" id="A0A2S7UYM4"/>
<dbReference type="Proteomes" id="UP000239007">
    <property type="component" value="Unassembled WGS sequence"/>
</dbReference>
<dbReference type="InterPro" id="IPR000796">
    <property type="entry name" value="Asp_trans"/>
</dbReference>
<evidence type="ECO:0000259" key="8">
    <source>
        <dbReference type="Pfam" id="PF00155"/>
    </source>
</evidence>
<dbReference type="InterPro" id="IPR015422">
    <property type="entry name" value="PyrdxlP-dep_Trfase_small"/>
</dbReference>
<evidence type="ECO:0000256" key="6">
    <source>
        <dbReference type="ARBA" id="ARBA00022898"/>
    </source>
</evidence>
<dbReference type="GO" id="GO:0004838">
    <property type="term" value="F:L-tyrosine-2-oxoglutarate transaminase activity"/>
    <property type="evidence" value="ECO:0007669"/>
    <property type="project" value="TreeGrafter"/>
</dbReference>
<dbReference type="RefSeq" id="WP_105053341.1">
    <property type="nucleotide sequence ID" value="NZ_BMYG01000001.1"/>
</dbReference>
<keyword evidence="10" id="KW-1185">Reference proteome</keyword>
<dbReference type="SUPFAM" id="SSF53383">
    <property type="entry name" value="PLP-dependent transferases"/>
    <property type="match status" value="1"/>
</dbReference>
<feature type="domain" description="Aminotransferase class I/classII large" evidence="8">
    <location>
        <begin position="27"/>
        <end position="391"/>
    </location>
</feature>
<comment type="similarity">
    <text evidence="2 7">Belongs to the class-I pyridoxal-phosphate-dependent aminotransferase family.</text>
</comment>
<evidence type="ECO:0000256" key="1">
    <source>
        <dbReference type="ARBA" id="ARBA00001933"/>
    </source>
</evidence>
<protein>
    <recommendedName>
        <fullName evidence="7">Aminotransferase</fullName>
        <ecNumber evidence="7">2.6.1.-</ecNumber>
    </recommendedName>
</protein>
<evidence type="ECO:0000256" key="2">
    <source>
        <dbReference type="ARBA" id="ARBA00007441"/>
    </source>
</evidence>
<dbReference type="InterPro" id="IPR004839">
    <property type="entry name" value="Aminotransferase_I/II_large"/>
</dbReference>
<accession>A0A2S7UYM4</accession>
<evidence type="ECO:0000256" key="3">
    <source>
        <dbReference type="ARBA" id="ARBA00011738"/>
    </source>
</evidence>
<evidence type="ECO:0000256" key="5">
    <source>
        <dbReference type="ARBA" id="ARBA00022679"/>
    </source>
</evidence>
<dbReference type="PANTHER" id="PTHR11879">
    <property type="entry name" value="ASPARTATE AMINOTRANSFERASE"/>
    <property type="match status" value="1"/>
</dbReference>
<dbReference type="InterPro" id="IPR015421">
    <property type="entry name" value="PyrdxlP-dep_Trfase_major"/>
</dbReference>
<comment type="cofactor">
    <cofactor evidence="1 7">
        <name>pyridoxal 5'-phosphate</name>
        <dbReference type="ChEBI" id="CHEBI:597326"/>
    </cofactor>
</comment>
<dbReference type="FunFam" id="3.40.640.10:FF:000066">
    <property type="entry name" value="Aspartate aminotransferase"/>
    <property type="match status" value="1"/>
</dbReference>
<name>A0A2S7UYM4_9GAMM</name>
<dbReference type="CDD" id="cd00609">
    <property type="entry name" value="AAT_like"/>
    <property type="match status" value="1"/>
</dbReference>
<dbReference type="PANTHER" id="PTHR11879:SF22">
    <property type="entry name" value="ASPARTATE AMINOTRANSFERASE, MITOCHONDRIAL"/>
    <property type="match status" value="1"/>
</dbReference>
<dbReference type="InterPro" id="IPR004838">
    <property type="entry name" value="NHTrfase_class1_PyrdxlP-BS"/>
</dbReference>
<dbReference type="InterPro" id="IPR015424">
    <property type="entry name" value="PyrdxlP-dep_Trfase"/>
</dbReference>
<gene>
    <name evidence="9" type="ORF">BTO11_14935</name>
</gene>
<dbReference type="Gene3D" id="3.40.640.10">
    <property type="entry name" value="Type I PLP-dependent aspartate aminotransferase-like (Major domain)"/>
    <property type="match status" value="1"/>
</dbReference>
<reference evidence="9 10" key="1">
    <citation type="submission" date="2016-12" db="EMBL/GenBank/DDBJ databases">
        <title>Diversity of luminous bacteria.</title>
        <authorList>
            <person name="Yoshizawa S."/>
            <person name="Kogure K."/>
        </authorList>
    </citation>
    <scope>NUCLEOTIDE SEQUENCE [LARGE SCALE GENOMIC DNA]</scope>
    <source>
        <strain evidence="9 10">SA4-48</strain>
    </source>
</reference>
<keyword evidence="4 7" id="KW-0032">Aminotransferase</keyword>
<proteinExistence type="inferred from homology"/>
<evidence type="ECO:0000313" key="9">
    <source>
        <dbReference type="EMBL" id="PQJ54815.1"/>
    </source>
</evidence>
<keyword evidence="5 7" id="KW-0808">Transferase</keyword>